<dbReference type="InterPro" id="IPR050140">
    <property type="entry name" value="SRY-related_HMG-box_TF-like"/>
</dbReference>
<evidence type="ECO:0000256" key="4">
    <source>
        <dbReference type="SAM" id="MobiDB-lite"/>
    </source>
</evidence>
<organism evidence="6 7">
    <name type="scientific">Apophysomyces ossiformis</name>
    <dbReference type="NCBI Taxonomy" id="679940"/>
    <lineage>
        <taxon>Eukaryota</taxon>
        <taxon>Fungi</taxon>
        <taxon>Fungi incertae sedis</taxon>
        <taxon>Mucoromycota</taxon>
        <taxon>Mucoromycotina</taxon>
        <taxon>Mucoromycetes</taxon>
        <taxon>Mucorales</taxon>
        <taxon>Mucorineae</taxon>
        <taxon>Mucoraceae</taxon>
        <taxon>Apophysomyces</taxon>
    </lineage>
</organism>
<keyword evidence="1 3" id="KW-0238">DNA-binding</keyword>
<dbReference type="GO" id="GO:0000978">
    <property type="term" value="F:RNA polymerase II cis-regulatory region sequence-specific DNA binding"/>
    <property type="evidence" value="ECO:0007669"/>
    <property type="project" value="TreeGrafter"/>
</dbReference>
<dbReference type="OrthoDB" id="6247875at2759"/>
<dbReference type="GO" id="GO:0005634">
    <property type="term" value="C:nucleus"/>
    <property type="evidence" value="ECO:0007669"/>
    <property type="project" value="UniProtKB-UniRule"/>
</dbReference>
<proteinExistence type="predicted"/>
<feature type="DNA-binding region" description="HMG box" evidence="3">
    <location>
        <begin position="25"/>
        <end position="93"/>
    </location>
</feature>
<dbReference type="SMART" id="SM00398">
    <property type="entry name" value="HMG"/>
    <property type="match status" value="1"/>
</dbReference>
<dbReference type="PROSITE" id="PS50118">
    <property type="entry name" value="HMG_BOX_2"/>
    <property type="match status" value="1"/>
</dbReference>
<evidence type="ECO:0000256" key="2">
    <source>
        <dbReference type="ARBA" id="ARBA00023163"/>
    </source>
</evidence>
<dbReference type="SUPFAM" id="SSF47095">
    <property type="entry name" value="HMG-box"/>
    <property type="match status" value="1"/>
</dbReference>
<comment type="caution">
    <text evidence="6">The sequence shown here is derived from an EMBL/GenBank/DDBJ whole genome shotgun (WGS) entry which is preliminary data.</text>
</comment>
<dbReference type="Pfam" id="PF00505">
    <property type="entry name" value="HMG_box"/>
    <property type="match status" value="1"/>
</dbReference>
<evidence type="ECO:0000259" key="5">
    <source>
        <dbReference type="PROSITE" id="PS50118"/>
    </source>
</evidence>
<feature type="compositionally biased region" description="Polar residues" evidence="4">
    <location>
        <begin position="146"/>
        <end position="171"/>
    </location>
</feature>
<evidence type="ECO:0000313" key="6">
    <source>
        <dbReference type="EMBL" id="KAF7729467.1"/>
    </source>
</evidence>
<dbReference type="PANTHER" id="PTHR10270">
    <property type="entry name" value="SOX TRANSCRIPTION FACTOR"/>
    <property type="match status" value="1"/>
</dbReference>
<feature type="region of interest" description="Disordered" evidence="4">
    <location>
        <begin position="97"/>
        <end position="120"/>
    </location>
</feature>
<name>A0A8H7BZR1_9FUNG</name>
<protein>
    <recommendedName>
        <fullName evidence="5">HMG box domain-containing protein</fullName>
    </recommendedName>
</protein>
<dbReference type="AlphaFoldDB" id="A0A8H7BZR1"/>
<dbReference type="PANTHER" id="PTHR10270:SF161">
    <property type="entry name" value="SEX-DETERMINING REGION Y PROTEIN"/>
    <property type="match status" value="1"/>
</dbReference>
<sequence>MKVTNTNTNKNLNLNLNSASKKEKIPRPMNCFMIYRRIKQSEIVAHCPGSNHRDLSKIIAKWWNEATEEEKAPYKELARHEKAKHALLYPDYKYAPEKQREQKTRKYTNRPKDRFTSRNEDNNRLMEILYQDRHILAKTDSMIATESPSLAPNSPSSVDWQSPPTPTSIKRSSSLSPSTGSSCASSITHHSPEYNYAMSLNQVYPTVSYSTMFPQDQLIHPFTQPLFQPVSQLTMDDASQFPQTLLFENCLDNNNLNFSFDTVPSMHMTMPLEYVAPTTNTITSSSQLLAPLNNYNFMNYF</sequence>
<dbReference type="InterPro" id="IPR036910">
    <property type="entry name" value="HMG_box_dom_sf"/>
</dbReference>
<keyword evidence="3" id="KW-0539">Nucleus</keyword>
<dbReference type="EMBL" id="JABAYA010000025">
    <property type="protein sequence ID" value="KAF7729467.1"/>
    <property type="molecule type" value="Genomic_DNA"/>
</dbReference>
<dbReference type="InterPro" id="IPR009071">
    <property type="entry name" value="HMG_box_dom"/>
</dbReference>
<dbReference type="Proteomes" id="UP000605846">
    <property type="component" value="Unassembled WGS sequence"/>
</dbReference>
<dbReference type="Gene3D" id="1.10.30.10">
    <property type="entry name" value="High mobility group box domain"/>
    <property type="match status" value="1"/>
</dbReference>
<evidence type="ECO:0000313" key="7">
    <source>
        <dbReference type="Proteomes" id="UP000605846"/>
    </source>
</evidence>
<accession>A0A8H7BZR1</accession>
<reference evidence="6" key="1">
    <citation type="submission" date="2020-01" db="EMBL/GenBank/DDBJ databases">
        <title>Genome Sequencing of Three Apophysomyces-Like Fungal Strains Confirms a Novel Fungal Genus in the Mucoromycota with divergent Burkholderia-like Endosymbiotic Bacteria.</title>
        <authorList>
            <person name="Stajich J.E."/>
            <person name="Macias A.M."/>
            <person name="Carter-House D."/>
            <person name="Lovett B."/>
            <person name="Kasson L.R."/>
            <person name="Berry K."/>
            <person name="Grigoriev I."/>
            <person name="Chang Y."/>
            <person name="Spatafora J."/>
            <person name="Kasson M.T."/>
        </authorList>
    </citation>
    <scope>NUCLEOTIDE SEQUENCE</scope>
    <source>
        <strain evidence="6">NRRL A-21654</strain>
    </source>
</reference>
<keyword evidence="2" id="KW-0804">Transcription</keyword>
<dbReference type="GO" id="GO:0030154">
    <property type="term" value="P:cell differentiation"/>
    <property type="evidence" value="ECO:0007669"/>
    <property type="project" value="TreeGrafter"/>
</dbReference>
<feature type="region of interest" description="Disordered" evidence="4">
    <location>
        <begin position="146"/>
        <end position="186"/>
    </location>
</feature>
<evidence type="ECO:0000256" key="1">
    <source>
        <dbReference type="ARBA" id="ARBA00023125"/>
    </source>
</evidence>
<evidence type="ECO:0000256" key="3">
    <source>
        <dbReference type="PROSITE-ProRule" id="PRU00267"/>
    </source>
</evidence>
<dbReference type="CDD" id="cd01389">
    <property type="entry name" value="HMG-box_ROX1-like"/>
    <property type="match status" value="1"/>
</dbReference>
<feature type="domain" description="HMG box" evidence="5">
    <location>
        <begin position="25"/>
        <end position="93"/>
    </location>
</feature>
<gene>
    <name evidence="6" type="ORF">EC973_004447</name>
</gene>
<feature type="compositionally biased region" description="Low complexity" evidence="4">
    <location>
        <begin position="172"/>
        <end position="186"/>
    </location>
</feature>
<dbReference type="GO" id="GO:0001228">
    <property type="term" value="F:DNA-binding transcription activator activity, RNA polymerase II-specific"/>
    <property type="evidence" value="ECO:0007669"/>
    <property type="project" value="TreeGrafter"/>
</dbReference>
<keyword evidence="7" id="KW-1185">Reference proteome</keyword>